<evidence type="ECO:0000259" key="2">
    <source>
        <dbReference type="SMART" id="SM00466"/>
    </source>
</evidence>
<dbReference type="Proteomes" id="UP000002051">
    <property type="component" value="Chromosome 6"/>
</dbReference>
<dbReference type="GO" id="GO:0061630">
    <property type="term" value="F:ubiquitin protein ligase activity"/>
    <property type="evidence" value="ECO:0000318"/>
    <property type="project" value="GO_Central"/>
</dbReference>
<evidence type="ECO:0000313" key="5">
    <source>
        <dbReference type="Proteomes" id="UP000002051"/>
    </source>
</evidence>
<dbReference type="InterPro" id="IPR045134">
    <property type="entry name" value="UHRF1/2-like"/>
</dbReference>
<keyword evidence="5" id="KW-1185">Reference proteome</keyword>
<evidence type="ECO:0000256" key="1">
    <source>
        <dbReference type="ARBA" id="ARBA00023242"/>
    </source>
</evidence>
<dbReference type="EMBL" id="CM001222">
    <property type="protein sequence ID" value="KEH26370.1"/>
    <property type="molecule type" value="Genomic_DNA"/>
</dbReference>
<dbReference type="Gene3D" id="2.30.280.10">
    <property type="entry name" value="SRA-YDG"/>
    <property type="match status" value="1"/>
</dbReference>
<dbReference type="STRING" id="3880.A0A072UKP0"/>
<evidence type="ECO:0000313" key="3">
    <source>
        <dbReference type="EMBL" id="KEH26370.1"/>
    </source>
</evidence>
<organism evidence="3 5">
    <name type="scientific">Medicago truncatula</name>
    <name type="common">Barrel medic</name>
    <name type="synonym">Medicago tribuloides</name>
    <dbReference type="NCBI Taxonomy" id="3880"/>
    <lineage>
        <taxon>Eukaryota</taxon>
        <taxon>Viridiplantae</taxon>
        <taxon>Streptophyta</taxon>
        <taxon>Embryophyta</taxon>
        <taxon>Tracheophyta</taxon>
        <taxon>Spermatophyta</taxon>
        <taxon>Magnoliopsida</taxon>
        <taxon>eudicotyledons</taxon>
        <taxon>Gunneridae</taxon>
        <taxon>Pentapetalae</taxon>
        <taxon>rosids</taxon>
        <taxon>fabids</taxon>
        <taxon>Fabales</taxon>
        <taxon>Fabaceae</taxon>
        <taxon>Papilionoideae</taxon>
        <taxon>50 kb inversion clade</taxon>
        <taxon>NPAAA clade</taxon>
        <taxon>Hologalegina</taxon>
        <taxon>IRL clade</taxon>
        <taxon>Trifolieae</taxon>
        <taxon>Medicago</taxon>
    </lineage>
</organism>
<dbReference type="PANTHER" id="PTHR14140">
    <property type="entry name" value="E3 UBIQUITIN-PROTEIN LIGASE UHRF-RELATED"/>
    <property type="match status" value="1"/>
</dbReference>
<protein>
    <recommendedName>
        <fullName evidence="2">YDG domain-containing protein</fullName>
    </recommendedName>
</protein>
<dbReference type="InterPro" id="IPR003105">
    <property type="entry name" value="SRA_YDG"/>
</dbReference>
<sequence length="310" mass="33795">MHSTLACTAILNLEFSHCSQPIVAGVTTPSVVGDLVAAFRVIENDHFLTDEENWMKTQELVGGSCRGETSDETPSNGVLDVFDGSLNCSFCIQLPERPITLAIAIRMAKLARSEGVGGSIAPKKFHVVHNDELPDTCFSTDRAKKIGKAIGSSFSGPHVAGIVGLSTQGAQFVALSGGYVDDKDHDSFISFRSHREKRSSYAPKLGVRYDGEYRIEKCWCKIGKQSLVAIFVMEDSFEESSAKGSENTKLDEKTKVSKPCDSSEEVLKEVNEVDLNPPLKRMKGDGGEAVVNMDEHIRKAELESKEMACN</sequence>
<reference evidence="3 5" key="1">
    <citation type="journal article" date="2011" name="Nature">
        <title>The Medicago genome provides insight into the evolution of rhizobial symbioses.</title>
        <authorList>
            <person name="Young N.D."/>
            <person name="Debelle F."/>
            <person name="Oldroyd G.E."/>
            <person name="Geurts R."/>
            <person name="Cannon S.B."/>
            <person name="Udvardi M.K."/>
            <person name="Benedito V.A."/>
            <person name="Mayer K.F."/>
            <person name="Gouzy J."/>
            <person name="Schoof H."/>
            <person name="Van de Peer Y."/>
            <person name="Proost S."/>
            <person name="Cook D.R."/>
            <person name="Meyers B.C."/>
            <person name="Spannagl M."/>
            <person name="Cheung F."/>
            <person name="De Mita S."/>
            <person name="Krishnakumar V."/>
            <person name="Gundlach H."/>
            <person name="Zhou S."/>
            <person name="Mudge J."/>
            <person name="Bharti A.K."/>
            <person name="Murray J.D."/>
            <person name="Naoumkina M.A."/>
            <person name="Rosen B."/>
            <person name="Silverstein K.A."/>
            <person name="Tang H."/>
            <person name="Rombauts S."/>
            <person name="Zhao P.X."/>
            <person name="Zhou P."/>
            <person name="Barbe V."/>
            <person name="Bardou P."/>
            <person name="Bechner M."/>
            <person name="Bellec A."/>
            <person name="Berger A."/>
            <person name="Berges H."/>
            <person name="Bidwell S."/>
            <person name="Bisseling T."/>
            <person name="Choisne N."/>
            <person name="Couloux A."/>
            <person name="Denny R."/>
            <person name="Deshpande S."/>
            <person name="Dai X."/>
            <person name="Doyle J.J."/>
            <person name="Dudez A.M."/>
            <person name="Farmer A.D."/>
            <person name="Fouteau S."/>
            <person name="Franken C."/>
            <person name="Gibelin C."/>
            <person name="Gish J."/>
            <person name="Goldstein S."/>
            <person name="Gonzalez A.J."/>
            <person name="Green P.J."/>
            <person name="Hallab A."/>
            <person name="Hartog M."/>
            <person name="Hua A."/>
            <person name="Humphray S.J."/>
            <person name="Jeong D.H."/>
            <person name="Jing Y."/>
            <person name="Jocker A."/>
            <person name="Kenton S.M."/>
            <person name="Kim D.J."/>
            <person name="Klee K."/>
            <person name="Lai H."/>
            <person name="Lang C."/>
            <person name="Lin S."/>
            <person name="Macmil S.L."/>
            <person name="Magdelenat G."/>
            <person name="Matthews L."/>
            <person name="McCorrison J."/>
            <person name="Monaghan E.L."/>
            <person name="Mun J.H."/>
            <person name="Najar F.Z."/>
            <person name="Nicholson C."/>
            <person name="Noirot C."/>
            <person name="O'Bleness M."/>
            <person name="Paule C.R."/>
            <person name="Poulain J."/>
            <person name="Prion F."/>
            <person name="Qin B."/>
            <person name="Qu C."/>
            <person name="Retzel E.F."/>
            <person name="Riddle C."/>
            <person name="Sallet E."/>
            <person name="Samain S."/>
            <person name="Samson N."/>
            <person name="Sanders I."/>
            <person name="Saurat O."/>
            <person name="Scarpelli C."/>
            <person name="Schiex T."/>
            <person name="Segurens B."/>
            <person name="Severin A.J."/>
            <person name="Sherrier D.J."/>
            <person name="Shi R."/>
            <person name="Sims S."/>
            <person name="Singer S.R."/>
            <person name="Sinharoy S."/>
            <person name="Sterck L."/>
            <person name="Viollet A."/>
            <person name="Wang B.B."/>
            <person name="Wang K."/>
            <person name="Wang M."/>
            <person name="Wang X."/>
            <person name="Warfsmann J."/>
            <person name="Weissenbach J."/>
            <person name="White D.D."/>
            <person name="White J.D."/>
            <person name="Wiley G.B."/>
            <person name="Wincker P."/>
            <person name="Xing Y."/>
            <person name="Yang L."/>
            <person name="Yao Z."/>
            <person name="Ying F."/>
            <person name="Zhai J."/>
            <person name="Zhou L."/>
            <person name="Zuber A."/>
            <person name="Denarie J."/>
            <person name="Dixon R.A."/>
            <person name="May G.D."/>
            <person name="Schwartz D.C."/>
            <person name="Rogers J."/>
            <person name="Quetier F."/>
            <person name="Town C.D."/>
            <person name="Roe B.A."/>
        </authorList>
    </citation>
    <scope>NUCLEOTIDE SEQUENCE [LARGE SCALE GENOMIC DNA]</scope>
    <source>
        <strain evidence="3">A17</strain>
        <strain evidence="4 5">cv. Jemalong A17</strain>
    </source>
</reference>
<accession>A0A072UKP0</accession>
<dbReference type="GO" id="GO:0044027">
    <property type="term" value="P:negative regulation of gene expression via chromosomal CpG island methylation"/>
    <property type="evidence" value="ECO:0000318"/>
    <property type="project" value="GO_Central"/>
</dbReference>
<keyword evidence="1" id="KW-0539">Nucleus</keyword>
<dbReference type="InterPro" id="IPR015947">
    <property type="entry name" value="PUA-like_sf"/>
</dbReference>
<dbReference type="HOGENOM" id="CLU_898256_0_0_1"/>
<dbReference type="InterPro" id="IPR036987">
    <property type="entry name" value="SRA-YDG_sf"/>
</dbReference>
<dbReference type="GO" id="GO:0016567">
    <property type="term" value="P:protein ubiquitination"/>
    <property type="evidence" value="ECO:0000318"/>
    <property type="project" value="GO_Central"/>
</dbReference>
<evidence type="ECO:0000313" key="4">
    <source>
        <dbReference type="EnsemblPlants" id="KEH26370"/>
    </source>
</evidence>
<dbReference type="SUPFAM" id="SSF88697">
    <property type="entry name" value="PUA domain-like"/>
    <property type="match status" value="1"/>
</dbReference>
<proteinExistence type="predicted"/>
<reference evidence="3 5" key="2">
    <citation type="journal article" date="2014" name="BMC Genomics">
        <title>An improved genome release (version Mt4.0) for the model legume Medicago truncatula.</title>
        <authorList>
            <person name="Tang H."/>
            <person name="Krishnakumar V."/>
            <person name="Bidwell S."/>
            <person name="Rosen B."/>
            <person name="Chan A."/>
            <person name="Zhou S."/>
            <person name="Gentzbittel L."/>
            <person name="Childs K.L."/>
            <person name="Yandell M."/>
            <person name="Gundlach H."/>
            <person name="Mayer K.F."/>
            <person name="Schwartz D.C."/>
            <person name="Town C.D."/>
        </authorList>
    </citation>
    <scope>GENOME REANNOTATION</scope>
    <source>
        <strain evidence="3">A17</strain>
        <strain evidence="4 5">cv. Jemalong A17</strain>
    </source>
</reference>
<reference evidence="4" key="3">
    <citation type="submission" date="2015-04" db="UniProtKB">
        <authorList>
            <consortium name="EnsemblPlants"/>
        </authorList>
    </citation>
    <scope>IDENTIFICATION</scope>
    <source>
        <strain evidence="4">cv. Jemalong A17</strain>
    </source>
</reference>
<dbReference type="PANTHER" id="PTHR14140:SF27">
    <property type="entry name" value="OS04G0289800 PROTEIN"/>
    <property type="match status" value="1"/>
</dbReference>
<dbReference type="AlphaFoldDB" id="A0A072UKP0"/>
<dbReference type="SMART" id="SM00466">
    <property type="entry name" value="SRA"/>
    <property type="match status" value="1"/>
</dbReference>
<dbReference type="EnsemblPlants" id="KEH26370">
    <property type="protein sequence ID" value="KEH26370"/>
    <property type="gene ID" value="MTR_6g053210"/>
</dbReference>
<gene>
    <name evidence="3" type="ordered locus">MTR_6g053210</name>
</gene>
<feature type="domain" description="YDG" evidence="2">
    <location>
        <begin position="142"/>
        <end position="239"/>
    </location>
</feature>
<name>A0A072UKP0_MEDTR</name>